<dbReference type="SUPFAM" id="SSF103473">
    <property type="entry name" value="MFS general substrate transporter"/>
    <property type="match status" value="1"/>
</dbReference>
<dbReference type="PANTHER" id="PTHR43791:SF24">
    <property type="entry name" value="NICOTINIC ACID PLASMA MEMBRANE TRANSPORTER"/>
    <property type="match status" value="1"/>
</dbReference>
<accession>S3BUS5</accession>
<proteinExistence type="predicted"/>
<dbReference type="InterPro" id="IPR011701">
    <property type="entry name" value="MFS"/>
</dbReference>
<evidence type="ECO:0000256" key="4">
    <source>
        <dbReference type="ARBA" id="ARBA00022989"/>
    </source>
</evidence>
<dbReference type="CDD" id="cd17327">
    <property type="entry name" value="MFS_FEN2_like"/>
    <property type="match status" value="1"/>
</dbReference>
<dbReference type="OMA" id="YIWASAF"/>
<dbReference type="GO" id="GO:0016020">
    <property type="term" value="C:membrane"/>
    <property type="evidence" value="ECO:0007669"/>
    <property type="project" value="UniProtKB-SubCell"/>
</dbReference>
<sequence length="483" mass="53892">MDTKTDTKGMQMADEAVADSDLYVDPVREKKLLRKLDIWLSPVMTLIFLCAYLDRSNIGNAASAGMTKDLGMTSGDLGNAVTLFYVLYVSFEVPCSLLMKKLRPSRMIPILIFCWSIVVMGTGFVQTRGQLYALRILLGLFESGMFPCLALYISIFYKAEEQALRVSYMFVSSALSGAFGGLFAYALLHMDGVQGMAGWRWLFIVEGCASIAVAVLVYIYLPDNFETAHFLTDEDRQLMRTRALLNERYNGRPDFDWGEVRKAVTDPKLWISCWNQFCGDICSFGLSSFMPLIIKSFGFSTVATQLLTIPVYFWASAAYTSMSWLSDRWKTRYFLMVPAVLVTAIGYAVNLGVGASQRGALYFSLFLVAPGIYIIVGINATWLLNSHAGYHKRATAIGMNQTLGNCAGFVVGQIFKKTVNGKYVLGLSFCLGSILMGGVGHLVLYLWLRHQNAKRDGMSAEERQREIEHGKGGDFHPDYRYAL</sequence>
<reference evidence="8 9" key="1">
    <citation type="journal article" date="2013" name="BMC Genomics">
        <title>The genome and transcriptome of the pine saprophyte Ophiostoma piceae, and a comparison with the bark beetle-associated pine pathogen Grosmannia clavigera.</title>
        <authorList>
            <person name="Haridas S."/>
            <person name="Wang Y."/>
            <person name="Lim L."/>
            <person name="Massoumi Alamouti S."/>
            <person name="Jackman S."/>
            <person name="Docking R."/>
            <person name="Robertson G."/>
            <person name="Birol I."/>
            <person name="Bohlmann J."/>
            <person name="Breuil C."/>
        </authorList>
    </citation>
    <scope>NUCLEOTIDE SEQUENCE [LARGE SCALE GENOMIC DNA]</scope>
    <source>
        <strain evidence="8 9">UAMH 11346</strain>
    </source>
</reference>
<dbReference type="HOGENOM" id="CLU_001265_0_1_1"/>
<feature type="transmembrane region" description="Helical" evidence="6">
    <location>
        <begin position="132"/>
        <end position="154"/>
    </location>
</feature>
<protein>
    <submittedName>
        <fullName evidence="8">Major facilitator superfamily transporter</fullName>
    </submittedName>
</protein>
<feature type="transmembrane region" description="Helical" evidence="6">
    <location>
        <begin position="77"/>
        <end position="95"/>
    </location>
</feature>
<dbReference type="AlphaFoldDB" id="S3BUS5"/>
<keyword evidence="9" id="KW-1185">Reference proteome</keyword>
<feature type="transmembrane region" description="Helical" evidence="6">
    <location>
        <begin position="292"/>
        <end position="313"/>
    </location>
</feature>
<dbReference type="InterPro" id="IPR020846">
    <property type="entry name" value="MFS_dom"/>
</dbReference>
<evidence type="ECO:0000313" key="9">
    <source>
        <dbReference type="Proteomes" id="UP000016923"/>
    </source>
</evidence>
<keyword evidence="3 6" id="KW-0812">Transmembrane</keyword>
<feature type="transmembrane region" description="Helical" evidence="6">
    <location>
        <begin position="423"/>
        <end position="448"/>
    </location>
</feature>
<feature type="transmembrane region" description="Helical" evidence="6">
    <location>
        <begin position="333"/>
        <end position="353"/>
    </location>
</feature>
<keyword evidence="2" id="KW-0813">Transport</keyword>
<feature type="transmembrane region" description="Helical" evidence="6">
    <location>
        <begin position="166"/>
        <end position="187"/>
    </location>
</feature>
<dbReference type="PROSITE" id="PS50850">
    <property type="entry name" value="MFS"/>
    <property type="match status" value="1"/>
</dbReference>
<dbReference type="GO" id="GO:0022857">
    <property type="term" value="F:transmembrane transporter activity"/>
    <property type="evidence" value="ECO:0007669"/>
    <property type="project" value="InterPro"/>
</dbReference>
<dbReference type="InterPro" id="IPR036259">
    <property type="entry name" value="MFS_trans_sf"/>
</dbReference>
<keyword evidence="4 6" id="KW-1133">Transmembrane helix</keyword>
<feature type="transmembrane region" description="Helical" evidence="6">
    <location>
        <begin position="360"/>
        <end position="384"/>
    </location>
</feature>
<organism evidence="8 9">
    <name type="scientific">Ophiostoma piceae (strain UAMH 11346)</name>
    <name type="common">Sap stain fungus</name>
    <dbReference type="NCBI Taxonomy" id="1262450"/>
    <lineage>
        <taxon>Eukaryota</taxon>
        <taxon>Fungi</taxon>
        <taxon>Dikarya</taxon>
        <taxon>Ascomycota</taxon>
        <taxon>Pezizomycotina</taxon>
        <taxon>Sordariomycetes</taxon>
        <taxon>Sordariomycetidae</taxon>
        <taxon>Ophiostomatales</taxon>
        <taxon>Ophiostomataceae</taxon>
        <taxon>Ophiostoma</taxon>
    </lineage>
</organism>
<dbReference type="OrthoDB" id="2962993at2759"/>
<dbReference type="FunFam" id="1.20.1250.20:FF:000018">
    <property type="entry name" value="MFS transporter permease"/>
    <property type="match status" value="1"/>
</dbReference>
<evidence type="ECO:0000313" key="8">
    <source>
        <dbReference type="EMBL" id="EPE04217.1"/>
    </source>
</evidence>
<evidence type="ECO:0000256" key="1">
    <source>
        <dbReference type="ARBA" id="ARBA00004141"/>
    </source>
</evidence>
<gene>
    <name evidence="8" type="ORF">F503_04732</name>
</gene>
<feature type="transmembrane region" description="Helical" evidence="6">
    <location>
        <begin position="199"/>
        <end position="221"/>
    </location>
</feature>
<dbReference type="VEuPathDB" id="FungiDB:F503_04732"/>
<feature type="domain" description="Major facilitator superfamily (MFS) profile" evidence="7">
    <location>
        <begin position="40"/>
        <end position="455"/>
    </location>
</feature>
<feature type="transmembrane region" description="Helical" evidence="6">
    <location>
        <begin position="107"/>
        <end position="126"/>
    </location>
</feature>
<name>S3BUS5_OPHP1</name>
<dbReference type="eggNOG" id="KOG2533">
    <property type="taxonomic scope" value="Eukaryota"/>
</dbReference>
<evidence type="ECO:0000256" key="6">
    <source>
        <dbReference type="SAM" id="Phobius"/>
    </source>
</evidence>
<comment type="subcellular location">
    <subcellularLocation>
        <location evidence="1">Membrane</location>
        <topology evidence="1">Multi-pass membrane protein</topology>
    </subcellularLocation>
</comment>
<evidence type="ECO:0000256" key="3">
    <source>
        <dbReference type="ARBA" id="ARBA00022692"/>
    </source>
</evidence>
<evidence type="ECO:0000259" key="7">
    <source>
        <dbReference type="PROSITE" id="PS50850"/>
    </source>
</evidence>
<dbReference type="Proteomes" id="UP000016923">
    <property type="component" value="Unassembled WGS sequence"/>
</dbReference>
<dbReference type="PANTHER" id="PTHR43791">
    <property type="entry name" value="PERMEASE-RELATED"/>
    <property type="match status" value="1"/>
</dbReference>
<evidence type="ECO:0000256" key="5">
    <source>
        <dbReference type="ARBA" id="ARBA00023136"/>
    </source>
</evidence>
<keyword evidence="5 6" id="KW-0472">Membrane</keyword>
<dbReference type="FunFam" id="1.20.1250.20:FF:000013">
    <property type="entry name" value="MFS general substrate transporter"/>
    <property type="match status" value="1"/>
</dbReference>
<feature type="transmembrane region" description="Helical" evidence="6">
    <location>
        <begin position="38"/>
        <end position="57"/>
    </location>
</feature>
<dbReference type="EMBL" id="KE148162">
    <property type="protein sequence ID" value="EPE04217.1"/>
    <property type="molecule type" value="Genomic_DNA"/>
</dbReference>
<dbReference type="Pfam" id="PF07690">
    <property type="entry name" value="MFS_1"/>
    <property type="match status" value="1"/>
</dbReference>
<dbReference type="Gene3D" id="1.20.1250.20">
    <property type="entry name" value="MFS general substrate transporter like domains"/>
    <property type="match status" value="2"/>
</dbReference>
<evidence type="ECO:0000256" key="2">
    <source>
        <dbReference type="ARBA" id="ARBA00022448"/>
    </source>
</evidence>